<protein>
    <recommendedName>
        <fullName evidence="4">Arylamine N-acetyltransferase</fullName>
    </recommendedName>
</protein>
<comment type="similarity">
    <text evidence="1">Belongs to the arylamine N-acetyltransferase family.</text>
</comment>
<dbReference type="STRING" id="1622118.Lupro_11845"/>
<dbReference type="AlphaFoldDB" id="A0A0X8G8D0"/>
<accession>A0A0X8G8D0</accession>
<name>A0A0X8G8D0_9FLAO</name>
<dbReference type="GO" id="GO:0016407">
    <property type="term" value="F:acetyltransferase activity"/>
    <property type="evidence" value="ECO:0007669"/>
    <property type="project" value="InterPro"/>
</dbReference>
<dbReference type="Gene3D" id="3.30.2140.20">
    <property type="match status" value="1"/>
</dbReference>
<reference evidence="2 3" key="2">
    <citation type="journal article" date="2016" name="Int. J. Syst. Evol. Microbiol.">
        <title>Lutibacter profundi sp. nov., isolated from a deep-sea hydrothermal system on the Arctic Mid-Ocean Ridge and emended description of the genus Lutibacter.</title>
        <authorList>
            <person name="Le Moine Bauer S."/>
            <person name="Roalkvam I."/>
            <person name="Steen I.H."/>
            <person name="Dahle H."/>
        </authorList>
    </citation>
    <scope>NUCLEOTIDE SEQUENCE [LARGE SCALE GENOMIC DNA]</scope>
    <source>
        <strain evidence="2 3">LP1</strain>
    </source>
</reference>
<dbReference type="InterPro" id="IPR038765">
    <property type="entry name" value="Papain-like_cys_pep_sf"/>
</dbReference>
<keyword evidence="3" id="KW-1185">Reference proteome</keyword>
<dbReference type="InterPro" id="IPR001447">
    <property type="entry name" value="Arylamine_N-AcTrfase"/>
</dbReference>
<dbReference type="RefSeq" id="WP_068210623.1">
    <property type="nucleotide sequence ID" value="NZ_CP013355.1"/>
</dbReference>
<dbReference type="Pfam" id="PF00797">
    <property type="entry name" value="Acetyltransf_2"/>
    <property type="match status" value="1"/>
</dbReference>
<dbReference type="Proteomes" id="UP000059672">
    <property type="component" value="Chromosome"/>
</dbReference>
<evidence type="ECO:0008006" key="4">
    <source>
        <dbReference type="Google" id="ProtNLM"/>
    </source>
</evidence>
<proteinExistence type="inferred from homology"/>
<dbReference type="EMBL" id="CP013355">
    <property type="protein sequence ID" value="AMC11915.1"/>
    <property type="molecule type" value="Genomic_DNA"/>
</dbReference>
<gene>
    <name evidence="2" type="ORF">Lupro_11845</name>
</gene>
<dbReference type="SUPFAM" id="SSF54001">
    <property type="entry name" value="Cysteine proteinases"/>
    <property type="match status" value="1"/>
</dbReference>
<organism evidence="2 3">
    <name type="scientific">Lutibacter profundi</name>
    <dbReference type="NCBI Taxonomy" id="1622118"/>
    <lineage>
        <taxon>Bacteria</taxon>
        <taxon>Pseudomonadati</taxon>
        <taxon>Bacteroidota</taxon>
        <taxon>Flavobacteriia</taxon>
        <taxon>Flavobacteriales</taxon>
        <taxon>Flavobacteriaceae</taxon>
        <taxon>Lutibacter</taxon>
    </lineage>
</organism>
<sequence length="220" mass="25795">MNLINKIETLLLKEFKTVPFHNIFMLNNIENKDLSLGGTCSDKVLHFREILKNNGTETKLHSSFINNVECHRMLSVMIENKKYFIDIGSGWPSLKLFPEFTPIEYSVYGMSFKTEIFENKLIIYHKIKNIYKQIIDVPKISKSESEILCDIENRYKDTSIYPFSNSLRFSIIKDDSFYFIKGNTLRIYNKTETTVKTINSEEINNLLQKKFGIKQLKSPH</sequence>
<dbReference type="KEGG" id="lut:Lupro_11845"/>
<evidence type="ECO:0000313" key="2">
    <source>
        <dbReference type="EMBL" id="AMC11915.1"/>
    </source>
</evidence>
<evidence type="ECO:0000313" key="3">
    <source>
        <dbReference type="Proteomes" id="UP000059672"/>
    </source>
</evidence>
<reference evidence="3" key="1">
    <citation type="submission" date="2015-12" db="EMBL/GenBank/DDBJ databases">
        <title>Complete genome sequence of Lutibacter profundus strain LP1.</title>
        <authorList>
            <person name="Wissuwa J."/>
            <person name="Le Moine Bauer S."/>
            <person name="Stokke R."/>
            <person name="Dahle H."/>
            <person name="Steen I.H."/>
        </authorList>
    </citation>
    <scope>NUCLEOTIDE SEQUENCE [LARGE SCALE GENOMIC DNA]</scope>
    <source>
        <strain evidence="3">LP1</strain>
    </source>
</reference>
<dbReference type="InterPro" id="IPR053710">
    <property type="entry name" value="Arylamine_NAT_domain_sf"/>
</dbReference>
<dbReference type="OrthoDB" id="9804872at2"/>
<evidence type="ECO:0000256" key="1">
    <source>
        <dbReference type="ARBA" id="ARBA00006547"/>
    </source>
</evidence>